<feature type="domain" description="Peptidase C39-like" evidence="2">
    <location>
        <begin position="415"/>
        <end position="548"/>
    </location>
</feature>
<reference evidence="3 4" key="1">
    <citation type="submission" date="2018-03" db="EMBL/GenBank/DDBJ databases">
        <title>Cross-interface Injection: A General Nanoliter Liquid Handling Method Applied to Single Cells Genome Amplification Automated Nanoliter Liquid Handling Applied to Single Cell Multiple Displacement Amplification.</title>
        <authorList>
            <person name="Yun J."/>
            <person name="Xu P."/>
            <person name="Xu J."/>
            <person name="Dai X."/>
            <person name="Wang Y."/>
            <person name="Zheng X."/>
            <person name="Cao C."/>
            <person name="Yi Q."/>
            <person name="Zhu Y."/>
            <person name="Wang L."/>
            <person name="Dong Z."/>
            <person name="Huang Y."/>
            <person name="Huang L."/>
            <person name="Du W."/>
        </authorList>
    </citation>
    <scope>NUCLEOTIDE SEQUENCE [LARGE SCALE GENOMIC DNA]</scope>
    <source>
        <strain evidence="3 4">Z-D1-2</strain>
    </source>
</reference>
<gene>
    <name evidence="3" type="ORF">C9994_12630</name>
</gene>
<feature type="region of interest" description="Disordered" evidence="1">
    <location>
        <begin position="1"/>
        <end position="72"/>
    </location>
</feature>
<dbReference type="Proteomes" id="UP000240608">
    <property type="component" value="Unassembled WGS sequence"/>
</dbReference>
<dbReference type="AlphaFoldDB" id="A0A2T4DJ60"/>
<proteinExistence type="predicted"/>
<feature type="compositionally biased region" description="Basic and acidic residues" evidence="1">
    <location>
        <begin position="8"/>
        <end position="17"/>
    </location>
</feature>
<dbReference type="Gene3D" id="3.90.70.10">
    <property type="entry name" value="Cysteine proteinases"/>
    <property type="match status" value="1"/>
</dbReference>
<feature type="compositionally biased region" description="Basic and acidic residues" evidence="1">
    <location>
        <begin position="219"/>
        <end position="236"/>
    </location>
</feature>
<feature type="compositionally biased region" description="Basic and acidic residues" evidence="1">
    <location>
        <begin position="244"/>
        <end position="258"/>
    </location>
</feature>
<feature type="compositionally biased region" description="Polar residues" evidence="1">
    <location>
        <begin position="42"/>
        <end position="61"/>
    </location>
</feature>
<dbReference type="EMBL" id="PYVU01000149">
    <property type="protein sequence ID" value="PTB93870.1"/>
    <property type="molecule type" value="Genomic_DNA"/>
</dbReference>
<dbReference type="Pfam" id="PF13529">
    <property type="entry name" value="Peptidase_C39_2"/>
    <property type="match status" value="1"/>
</dbReference>
<feature type="region of interest" description="Disordered" evidence="1">
    <location>
        <begin position="219"/>
        <end position="265"/>
    </location>
</feature>
<comment type="caution">
    <text evidence="3">The sequence shown here is derived from an EMBL/GenBank/DDBJ whole genome shotgun (WGS) entry which is preliminary data.</text>
</comment>
<organism evidence="3 4">
    <name type="scientific">Marivirga lumbricoides</name>
    <dbReference type="NCBI Taxonomy" id="1046115"/>
    <lineage>
        <taxon>Bacteria</taxon>
        <taxon>Pseudomonadati</taxon>
        <taxon>Bacteroidota</taxon>
        <taxon>Cytophagia</taxon>
        <taxon>Cytophagales</taxon>
        <taxon>Marivirgaceae</taxon>
        <taxon>Marivirga</taxon>
    </lineage>
</organism>
<evidence type="ECO:0000313" key="4">
    <source>
        <dbReference type="Proteomes" id="UP000240608"/>
    </source>
</evidence>
<name>A0A2T4DJ60_9BACT</name>
<dbReference type="InterPro" id="IPR039564">
    <property type="entry name" value="Peptidase_C39-like"/>
</dbReference>
<sequence>MAFQSKDSSSEGHKREQQFAPPPRQYGLQPRQMGRTMGRSMNRWNNPLPSVDFSKTTQTKVSDPGYPEHTISTKGKIEDARPVTVTIPEESLLSEVQELPPERVIPELQESVGRGGVNRKEDVEIVQYYLLELGLLSETDTLPQEAGTLLEEAQIPHLIAALYTFQEEVLHWQNRDANIGGPSSKTLEALKTITPEQAKAQMEKYPAIKAKREADAAAKAKADAEAQKKREQERAKLKASQAAKKKEQERIEKLKNEASDQNSVENKLKGLESNKEIAAFLIDYVDHNPAFVIQAIKNNSGWIANENTDDLSFAILTKIGKSKLGSIDKELLQYFRATLDSGWTGDEELEWMQAIDRVLSGSVESVGLPSENKLDELMKKERLTPEEVKEARGYIEILDEPKVKEGLFFLLQEKVLYANQRDNISSGEKKEGGTCNLTALAMALSYLGVSNPNSEKQYEDALEDLRVEKELPARTTAAGWGGVAKELGVKYEIIKMNFTGSKDFFQNDIKIKHLEKGHSVMLSIGGTSGGHIIRLQSINDSGVIVDDPFGKSNLKEGSNRAWDRFNDPSSEFPERNYNNQGENVGEDILWPWEDVTVHKFRWIAYLKIMKN</sequence>
<evidence type="ECO:0000256" key="1">
    <source>
        <dbReference type="SAM" id="MobiDB-lite"/>
    </source>
</evidence>
<evidence type="ECO:0000313" key="3">
    <source>
        <dbReference type="EMBL" id="PTB93870.1"/>
    </source>
</evidence>
<protein>
    <recommendedName>
        <fullName evidence="2">Peptidase C39-like domain-containing protein</fullName>
    </recommendedName>
</protein>
<evidence type="ECO:0000259" key="2">
    <source>
        <dbReference type="Pfam" id="PF13529"/>
    </source>
</evidence>
<accession>A0A2T4DJ60</accession>